<sequence>MAEQHPIEGVMSTTMQKIKEMVDVNTIIGDPVTTPDGTTIIPVSKVTFGFASGGSDLPTSSPKQTFGGGGGAGVTIQPLAFLVVHQGDVKLLQIATSSNTADKIVNAVPDVIDKISDAIAKGKESSVKKPAPEHPQA</sequence>
<dbReference type="AlphaFoldDB" id="A0A9D1JY60"/>
<evidence type="ECO:0000313" key="2">
    <source>
        <dbReference type="Proteomes" id="UP000824002"/>
    </source>
</evidence>
<dbReference type="Proteomes" id="UP000824002">
    <property type="component" value="Unassembled WGS sequence"/>
</dbReference>
<comment type="caution">
    <text evidence="1">The sequence shown here is derived from an EMBL/GenBank/DDBJ whole genome shotgun (WGS) entry which is preliminary data.</text>
</comment>
<dbReference type="NCBIfam" id="TIGR02874">
    <property type="entry name" value="spore_ytfJ"/>
    <property type="match status" value="1"/>
</dbReference>
<dbReference type="PIRSF" id="PIRSF021377">
    <property type="entry name" value="YtfJ"/>
    <property type="match status" value="1"/>
</dbReference>
<dbReference type="Pfam" id="PF09579">
    <property type="entry name" value="Spore_YtfJ"/>
    <property type="match status" value="1"/>
</dbReference>
<protein>
    <submittedName>
        <fullName evidence="1">GerW family sporulation protein</fullName>
    </submittedName>
</protein>
<proteinExistence type="predicted"/>
<gene>
    <name evidence="1" type="primary">ytfJ</name>
    <name evidence="1" type="ORF">IAB51_00180</name>
</gene>
<dbReference type="EMBL" id="DVJP01000003">
    <property type="protein sequence ID" value="HIS75204.1"/>
    <property type="molecule type" value="Genomic_DNA"/>
</dbReference>
<reference evidence="1" key="1">
    <citation type="submission" date="2020-10" db="EMBL/GenBank/DDBJ databases">
        <authorList>
            <person name="Gilroy R."/>
        </authorList>
    </citation>
    <scope>NUCLEOTIDE SEQUENCE</scope>
    <source>
        <strain evidence="1">CHK199-13235</strain>
    </source>
</reference>
<dbReference type="InterPro" id="IPR014229">
    <property type="entry name" value="Spore_YtfJ"/>
</dbReference>
<reference evidence="1" key="2">
    <citation type="journal article" date="2021" name="PeerJ">
        <title>Extensive microbial diversity within the chicken gut microbiome revealed by metagenomics and culture.</title>
        <authorList>
            <person name="Gilroy R."/>
            <person name="Ravi A."/>
            <person name="Getino M."/>
            <person name="Pursley I."/>
            <person name="Horton D.L."/>
            <person name="Alikhan N.F."/>
            <person name="Baker D."/>
            <person name="Gharbi K."/>
            <person name="Hall N."/>
            <person name="Watson M."/>
            <person name="Adriaenssens E.M."/>
            <person name="Foster-Nyarko E."/>
            <person name="Jarju S."/>
            <person name="Secka A."/>
            <person name="Antonio M."/>
            <person name="Oren A."/>
            <person name="Chaudhuri R.R."/>
            <person name="La Ragione R."/>
            <person name="Hildebrand F."/>
            <person name="Pallen M.J."/>
        </authorList>
    </citation>
    <scope>NUCLEOTIDE SEQUENCE</scope>
    <source>
        <strain evidence="1">CHK199-13235</strain>
    </source>
</reference>
<accession>A0A9D1JY60</accession>
<organism evidence="1 2">
    <name type="scientific">Candidatus Merdivicinus excrementipullorum</name>
    <dbReference type="NCBI Taxonomy" id="2840867"/>
    <lineage>
        <taxon>Bacteria</taxon>
        <taxon>Bacillati</taxon>
        <taxon>Bacillota</taxon>
        <taxon>Clostridia</taxon>
        <taxon>Eubacteriales</taxon>
        <taxon>Oscillospiraceae</taxon>
        <taxon>Oscillospiraceae incertae sedis</taxon>
        <taxon>Candidatus Merdivicinus</taxon>
    </lineage>
</organism>
<name>A0A9D1JY60_9FIRM</name>
<evidence type="ECO:0000313" key="1">
    <source>
        <dbReference type="EMBL" id="HIS75204.1"/>
    </source>
</evidence>
<dbReference type="PANTHER" id="PTHR39162:SF1">
    <property type="entry name" value="SPORULATION PROTEIN YTFJ"/>
    <property type="match status" value="1"/>
</dbReference>
<dbReference type="PANTHER" id="PTHR39162">
    <property type="entry name" value="GLL3345 PROTEIN"/>
    <property type="match status" value="1"/>
</dbReference>